<dbReference type="AlphaFoldDB" id="A0A364L7E1"/>
<evidence type="ECO:0000256" key="2">
    <source>
        <dbReference type="SAM" id="SignalP"/>
    </source>
</evidence>
<feature type="compositionally biased region" description="Low complexity" evidence="1">
    <location>
        <begin position="202"/>
        <end position="213"/>
    </location>
</feature>
<dbReference type="OrthoDB" id="4227524at2759"/>
<proteinExistence type="predicted"/>
<organism evidence="3 4">
    <name type="scientific">Talaromyces amestolkiae</name>
    <dbReference type="NCBI Taxonomy" id="1196081"/>
    <lineage>
        <taxon>Eukaryota</taxon>
        <taxon>Fungi</taxon>
        <taxon>Dikarya</taxon>
        <taxon>Ascomycota</taxon>
        <taxon>Pezizomycotina</taxon>
        <taxon>Eurotiomycetes</taxon>
        <taxon>Eurotiomycetidae</taxon>
        <taxon>Eurotiales</taxon>
        <taxon>Trichocomaceae</taxon>
        <taxon>Talaromyces</taxon>
        <taxon>Talaromyces sect. Talaromyces</taxon>
    </lineage>
</organism>
<feature type="chain" id="PRO_5016983012" evidence="2">
    <location>
        <begin position="22"/>
        <end position="325"/>
    </location>
</feature>
<dbReference type="RefSeq" id="XP_040736250.1">
    <property type="nucleotide sequence ID" value="XM_040880476.1"/>
</dbReference>
<feature type="compositionally biased region" description="Low complexity" evidence="1">
    <location>
        <begin position="55"/>
        <end position="78"/>
    </location>
</feature>
<evidence type="ECO:0000313" key="4">
    <source>
        <dbReference type="Proteomes" id="UP000249363"/>
    </source>
</evidence>
<protein>
    <submittedName>
        <fullName evidence="3">Uncharacterized protein</fullName>
    </submittedName>
</protein>
<keyword evidence="2" id="KW-0732">Signal</keyword>
<reference evidence="3 4" key="1">
    <citation type="journal article" date="2017" name="Biotechnol. Biofuels">
        <title>Differential beta-glucosidase expression as a function of carbon source availability in Talaromyces amestolkiae: a genomic and proteomic approach.</title>
        <authorList>
            <person name="de Eugenio L.I."/>
            <person name="Mendez-Liter J.A."/>
            <person name="Nieto-Dominguez M."/>
            <person name="Alonso L."/>
            <person name="Gil-Munoz J."/>
            <person name="Barriuso J."/>
            <person name="Prieto A."/>
            <person name="Martinez M.J."/>
        </authorList>
    </citation>
    <scope>NUCLEOTIDE SEQUENCE [LARGE SCALE GENOMIC DNA]</scope>
    <source>
        <strain evidence="3 4">CIB</strain>
    </source>
</reference>
<keyword evidence="4" id="KW-1185">Reference proteome</keyword>
<feature type="compositionally biased region" description="Polar residues" evidence="1">
    <location>
        <begin position="158"/>
        <end position="167"/>
    </location>
</feature>
<feature type="region of interest" description="Disordered" evidence="1">
    <location>
        <begin position="28"/>
        <end position="94"/>
    </location>
</feature>
<feature type="region of interest" description="Disordered" evidence="1">
    <location>
        <begin position="133"/>
        <end position="325"/>
    </location>
</feature>
<sequence length="325" mass="31456">MKYTTALTFLLAFGPATSVLAAPLTQGPASALTAGPAPEGQAPPGGRPAPGGPAPSGQAAPGGQPAGSTAGGQTAPAPSGSSSEALNGASMGNEGVLDKVEKILKDLASGLRKRSIIEEVGQAAKLTLDSTSKLLNGESSGSQSSYNTQSTDPDALPSSGSTTGNNQATSATGPTPPTPPAPVSKGSSSGSSSGSGSGSGSGSQLSKLLSGRSLTDEIDPLNTSGSTAPISSSAGEPSFPGSPVHATKGSNPVGSVAPLDTQKQNTEEDKKEKEGPNNGTAATDPLYLTPEEIEALETVLASQSQGQAKGKGEGAGAGVPGLSNA</sequence>
<comment type="caution">
    <text evidence="3">The sequence shown here is derived from an EMBL/GenBank/DDBJ whole genome shotgun (WGS) entry which is preliminary data.</text>
</comment>
<feature type="compositionally biased region" description="Basic and acidic residues" evidence="1">
    <location>
        <begin position="265"/>
        <end position="275"/>
    </location>
</feature>
<feature type="signal peptide" evidence="2">
    <location>
        <begin position="1"/>
        <end position="21"/>
    </location>
</feature>
<feature type="compositionally biased region" description="Low complexity" evidence="1">
    <location>
        <begin position="134"/>
        <end position="151"/>
    </location>
</feature>
<accession>A0A364L7E1</accession>
<name>A0A364L7E1_TALAM</name>
<evidence type="ECO:0000256" key="1">
    <source>
        <dbReference type="SAM" id="MobiDB-lite"/>
    </source>
</evidence>
<gene>
    <name evidence="3" type="ORF">BHQ10_007747</name>
</gene>
<dbReference type="Proteomes" id="UP000249363">
    <property type="component" value="Unassembled WGS sequence"/>
</dbReference>
<evidence type="ECO:0000313" key="3">
    <source>
        <dbReference type="EMBL" id="RAO71735.1"/>
    </source>
</evidence>
<dbReference type="GeneID" id="63796962"/>
<feature type="compositionally biased region" description="Polar residues" evidence="1">
    <location>
        <begin position="221"/>
        <end position="235"/>
    </location>
</feature>
<dbReference type="EMBL" id="MIKG01000016">
    <property type="protein sequence ID" value="RAO71735.1"/>
    <property type="molecule type" value="Genomic_DNA"/>
</dbReference>
<feature type="compositionally biased region" description="Low complexity" evidence="1">
    <location>
        <begin position="34"/>
        <end position="44"/>
    </location>
</feature>